<evidence type="ECO:0000256" key="1">
    <source>
        <dbReference type="SAM" id="MobiDB-lite"/>
    </source>
</evidence>
<dbReference type="Proteomes" id="UP000736335">
    <property type="component" value="Unassembled WGS sequence"/>
</dbReference>
<sequence>MATKTLRPKARDAALSKLDVAIECLSVAKEISGITPVQVALGSLGALLTVIRDTMANEQRYEELGLNCADICQALDRGTDERKLGEKQPDEKKTDGKKSDEKRTDKKKEEKRTDEKKKEEKKAEVKKAEVKKADEKKLDSNPSQPVREATNQPAKTVAEPRRKVTKQSARTPAPKPSRISKSEKDEIAAWRAELNRILHVFNTELLDNTSGAASDIRDDVSKIQEETGGQGTQGRSVPRVELGRKLGLSRNPVPYVRV</sequence>
<comment type="caution">
    <text evidence="2">The sequence shown here is derived from an EMBL/GenBank/DDBJ whole genome shotgun (WGS) entry which is preliminary data.</text>
</comment>
<evidence type="ECO:0000313" key="3">
    <source>
        <dbReference type="Proteomes" id="UP000736335"/>
    </source>
</evidence>
<name>A0A9P6HSV6_9AGAM</name>
<feature type="region of interest" description="Disordered" evidence="1">
    <location>
        <begin position="80"/>
        <end position="184"/>
    </location>
</feature>
<reference evidence="2" key="2">
    <citation type="submission" date="2020-11" db="EMBL/GenBank/DDBJ databases">
        <authorList>
            <consortium name="DOE Joint Genome Institute"/>
            <person name="Kuo A."/>
            <person name="Miyauchi S."/>
            <person name="Kiss E."/>
            <person name="Drula E."/>
            <person name="Kohler A."/>
            <person name="Sanchez-Garcia M."/>
            <person name="Andreopoulos B."/>
            <person name="Barry K.W."/>
            <person name="Bonito G."/>
            <person name="Buee M."/>
            <person name="Carver A."/>
            <person name="Chen C."/>
            <person name="Cichocki N."/>
            <person name="Clum A."/>
            <person name="Culley D."/>
            <person name="Crous P.W."/>
            <person name="Fauchery L."/>
            <person name="Girlanda M."/>
            <person name="Hayes R."/>
            <person name="Keri Z."/>
            <person name="Labutti K."/>
            <person name="Lipzen A."/>
            <person name="Lombard V."/>
            <person name="Magnuson J."/>
            <person name="Maillard F."/>
            <person name="Morin E."/>
            <person name="Murat C."/>
            <person name="Nolan M."/>
            <person name="Ohm R."/>
            <person name="Pangilinan J."/>
            <person name="Pereira M."/>
            <person name="Perotto S."/>
            <person name="Peter M."/>
            <person name="Riley R."/>
            <person name="Sitrit Y."/>
            <person name="Stielow B."/>
            <person name="Szollosi G."/>
            <person name="Zifcakova L."/>
            <person name="Stursova M."/>
            <person name="Spatafora J.W."/>
            <person name="Tedersoo L."/>
            <person name="Vaario L.-M."/>
            <person name="Yamada A."/>
            <person name="Yan M."/>
            <person name="Wang P."/>
            <person name="Xu J."/>
            <person name="Bruns T."/>
            <person name="Baldrian P."/>
            <person name="Vilgalys R."/>
            <person name="Henrissat B."/>
            <person name="Grigoriev I.V."/>
            <person name="Hibbett D."/>
            <person name="Nagy L.G."/>
            <person name="Martin F.M."/>
        </authorList>
    </citation>
    <scope>NUCLEOTIDE SEQUENCE</scope>
    <source>
        <strain evidence="2">UH-Tt-Lm1</strain>
    </source>
</reference>
<protein>
    <submittedName>
        <fullName evidence="2">Uncharacterized protein</fullName>
    </submittedName>
</protein>
<dbReference type="AlphaFoldDB" id="A0A9P6HSV6"/>
<feature type="compositionally biased region" description="Basic and acidic residues" evidence="1">
    <location>
        <begin position="80"/>
        <end position="139"/>
    </location>
</feature>
<evidence type="ECO:0000313" key="2">
    <source>
        <dbReference type="EMBL" id="KAF9793062.1"/>
    </source>
</evidence>
<feature type="region of interest" description="Disordered" evidence="1">
    <location>
        <begin position="217"/>
        <end position="242"/>
    </location>
</feature>
<organism evidence="2 3">
    <name type="scientific">Thelephora terrestris</name>
    <dbReference type="NCBI Taxonomy" id="56493"/>
    <lineage>
        <taxon>Eukaryota</taxon>
        <taxon>Fungi</taxon>
        <taxon>Dikarya</taxon>
        <taxon>Basidiomycota</taxon>
        <taxon>Agaricomycotina</taxon>
        <taxon>Agaricomycetes</taxon>
        <taxon>Thelephorales</taxon>
        <taxon>Thelephoraceae</taxon>
        <taxon>Thelephora</taxon>
    </lineage>
</organism>
<dbReference type="OrthoDB" id="1534087at2759"/>
<keyword evidence="3" id="KW-1185">Reference proteome</keyword>
<reference evidence="2" key="1">
    <citation type="journal article" date="2020" name="Nat. Commun.">
        <title>Large-scale genome sequencing of mycorrhizal fungi provides insights into the early evolution of symbiotic traits.</title>
        <authorList>
            <person name="Miyauchi S."/>
            <person name="Kiss E."/>
            <person name="Kuo A."/>
            <person name="Drula E."/>
            <person name="Kohler A."/>
            <person name="Sanchez-Garcia M."/>
            <person name="Morin E."/>
            <person name="Andreopoulos B."/>
            <person name="Barry K.W."/>
            <person name="Bonito G."/>
            <person name="Buee M."/>
            <person name="Carver A."/>
            <person name="Chen C."/>
            <person name="Cichocki N."/>
            <person name="Clum A."/>
            <person name="Culley D."/>
            <person name="Crous P.W."/>
            <person name="Fauchery L."/>
            <person name="Girlanda M."/>
            <person name="Hayes R.D."/>
            <person name="Keri Z."/>
            <person name="LaButti K."/>
            <person name="Lipzen A."/>
            <person name="Lombard V."/>
            <person name="Magnuson J."/>
            <person name="Maillard F."/>
            <person name="Murat C."/>
            <person name="Nolan M."/>
            <person name="Ohm R.A."/>
            <person name="Pangilinan J."/>
            <person name="Pereira M.F."/>
            <person name="Perotto S."/>
            <person name="Peter M."/>
            <person name="Pfister S."/>
            <person name="Riley R."/>
            <person name="Sitrit Y."/>
            <person name="Stielow J.B."/>
            <person name="Szollosi G."/>
            <person name="Zifcakova L."/>
            <person name="Stursova M."/>
            <person name="Spatafora J.W."/>
            <person name="Tedersoo L."/>
            <person name="Vaario L.M."/>
            <person name="Yamada A."/>
            <person name="Yan M."/>
            <person name="Wang P."/>
            <person name="Xu J."/>
            <person name="Bruns T."/>
            <person name="Baldrian P."/>
            <person name="Vilgalys R."/>
            <person name="Dunand C."/>
            <person name="Henrissat B."/>
            <person name="Grigoriev I.V."/>
            <person name="Hibbett D."/>
            <person name="Nagy L.G."/>
            <person name="Martin F.M."/>
        </authorList>
    </citation>
    <scope>NUCLEOTIDE SEQUENCE</scope>
    <source>
        <strain evidence="2">UH-Tt-Lm1</strain>
    </source>
</reference>
<accession>A0A9P6HSV6</accession>
<gene>
    <name evidence="2" type="ORF">BJ322DRAFT_1207527</name>
</gene>
<proteinExistence type="predicted"/>
<feature type="compositionally biased region" description="Polar residues" evidence="1">
    <location>
        <begin position="140"/>
        <end position="154"/>
    </location>
</feature>
<dbReference type="EMBL" id="WIUZ02000001">
    <property type="protein sequence ID" value="KAF9793062.1"/>
    <property type="molecule type" value="Genomic_DNA"/>
</dbReference>